<feature type="binding site" evidence="8">
    <location>
        <position position="396"/>
    </location>
    <ligand>
        <name>Zn(2+)</name>
        <dbReference type="ChEBI" id="CHEBI:29105"/>
        <label>2</label>
    </ligand>
</feature>
<sequence>MRRIALSLVSLTALSVAGCVSPAETVSVADTPQPALTLHRNGATPVQAEDAYFQSAAASVQNRIATRGVKPAKNVILFVGDGMSIPTITAARIYAGQKRGLDGESYSLTMETLPHMALSKTYSNDFQVADSASTATAMMTGVKVNSRTLGVRKDAYFGNCASIEGNGTDSIFELAERAGLATGIVSSARLTHATPGATYSETPSRDWEDDTNLKGIAGDCHDIARQLIEWPEGDGFEVAMGGGRAQFTTKQQADLEEEGRTGNREDGRDLTAEWVAKSSQHAYISDLAGFEATDFASDLKVLGLFDSSHLQYDMDRPNDPAGEPSLSELTKAAITRLSQNPEGFVLLVEGGRIDHGHHAVNAARALDETDAFDQSIATALDMTNADETLIIVTADHSHTMTISGYPKRGNPILGKVVSGLDNSPMKAQDGKPYTTLSYASGMTACRIEEGEPDCEREDLSEVDTTDPDFHQPSLVLMSSETHGGDDVAIFATGPGSELVSGVMEQNEIFHVMGRASGLVAGPEEEAE</sequence>
<dbReference type="PANTHER" id="PTHR11596:SF5">
    <property type="entry name" value="ALKALINE PHOSPHATASE"/>
    <property type="match status" value="1"/>
</dbReference>
<dbReference type="EMBL" id="AWFB01000003">
    <property type="protein sequence ID" value="RAN35663.1"/>
    <property type="molecule type" value="Genomic_DNA"/>
</dbReference>
<feature type="chain" id="PRO_5043691270" evidence="11">
    <location>
        <begin position="23"/>
        <end position="527"/>
    </location>
</feature>
<comment type="similarity">
    <text evidence="1 9">Belongs to the alkaline phosphatase family.</text>
</comment>
<comment type="cofactor">
    <cofactor evidence="8">
        <name>Mg(2+)</name>
        <dbReference type="ChEBI" id="CHEBI:18420"/>
    </cofactor>
    <text evidence="8">Binds 1 Mg(2+) ion.</text>
</comment>
<name>A0A062TSJ7_9PROT</name>
<feature type="binding site" evidence="8">
    <location>
        <position position="395"/>
    </location>
    <ligand>
        <name>Zn(2+)</name>
        <dbReference type="ChEBI" id="CHEBI:29105"/>
        <label>2</label>
    </ligand>
</feature>
<dbReference type="PANTHER" id="PTHR11596">
    <property type="entry name" value="ALKALINE PHOSPHATASE"/>
    <property type="match status" value="1"/>
</dbReference>
<evidence type="ECO:0000256" key="5">
    <source>
        <dbReference type="ARBA" id="ARBA00022833"/>
    </source>
</evidence>
<dbReference type="eggNOG" id="COG1785">
    <property type="taxonomic scope" value="Bacteria"/>
</dbReference>
<evidence type="ECO:0000256" key="8">
    <source>
        <dbReference type="PIRSR" id="PIRSR601952-2"/>
    </source>
</evidence>
<keyword evidence="11" id="KW-0732">Signal</keyword>
<keyword evidence="6 8" id="KW-0460">Magnesium</keyword>
<organism evidence="12 13">
    <name type="scientific">Hyphomonas pacifica</name>
    <dbReference type="NCBI Taxonomy" id="1280941"/>
    <lineage>
        <taxon>Bacteria</taxon>
        <taxon>Pseudomonadati</taxon>
        <taxon>Pseudomonadota</taxon>
        <taxon>Alphaproteobacteria</taxon>
        <taxon>Hyphomonadales</taxon>
        <taxon>Hyphomonadaceae</taxon>
        <taxon>Hyphomonas</taxon>
    </lineage>
</organism>
<dbReference type="AlphaFoldDB" id="A0A062TSJ7"/>
<evidence type="ECO:0000256" key="4">
    <source>
        <dbReference type="ARBA" id="ARBA00022801"/>
    </source>
</evidence>
<dbReference type="SUPFAM" id="SSF53649">
    <property type="entry name" value="Alkaline phosphatase-like"/>
    <property type="match status" value="1"/>
</dbReference>
<proteinExistence type="inferred from homology"/>
<evidence type="ECO:0000256" key="11">
    <source>
        <dbReference type="SAM" id="SignalP"/>
    </source>
</evidence>
<evidence type="ECO:0000256" key="3">
    <source>
        <dbReference type="ARBA" id="ARBA00022723"/>
    </source>
</evidence>
<dbReference type="Proteomes" id="UP000249123">
    <property type="component" value="Unassembled WGS sequence"/>
</dbReference>
<feature type="binding site" evidence="8">
    <location>
        <position position="81"/>
    </location>
    <ligand>
        <name>Zn(2+)</name>
        <dbReference type="ChEBI" id="CHEBI:29105"/>
        <label>2</label>
    </ligand>
</feature>
<dbReference type="PROSITE" id="PS51257">
    <property type="entry name" value="PROKAR_LIPOPROTEIN"/>
    <property type="match status" value="1"/>
</dbReference>
<dbReference type="SMART" id="SM00098">
    <property type="entry name" value="alkPPc"/>
    <property type="match status" value="1"/>
</dbReference>
<accession>A0A062TSJ7</accession>
<reference evidence="12 13" key="1">
    <citation type="submission" date="2013-04" db="EMBL/GenBank/DDBJ databases">
        <title>Hyphomonas sp. T24B3 Genome Sequencing.</title>
        <authorList>
            <person name="Lai Q."/>
            <person name="Shao Z."/>
        </authorList>
    </citation>
    <scope>NUCLEOTIDE SEQUENCE [LARGE SCALE GENOMIC DNA]</scope>
    <source>
        <strain evidence="12 13">T24B3</strain>
    </source>
</reference>
<protein>
    <submittedName>
        <fullName evidence="12">Uncharacterized protein</fullName>
    </submittedName>
</protein>
<dbReference type="InterPro" id="IPR018299">
    <property type="entry name" value="Alkaline_phosphatase_AS"/>
</dbReference>
<feature type="binding site" evidence="8">
    <location>
        <position position="482"/>
    </location>
    <ligand>
        <name>Zn(2+)</name>
        <dbReference type="ChEBI" id="CHEBI:29105"/>
        <label>2</label>
    </ligand>
</feature>
<feature type="binding site" evidence="8">
    <location>
        <position position="354"/>
    </location>
    <ligand>
        <name>Zn(2+)</name>
        <dbReference type="ChEBI" id="CHEBI:29105"/>
        <label>2</label>
    </ligand>
</feature>
<dbReference type="Pfam" id="PF00245">
    <property type="entry name" value="Alk_phosphatase"/>
    <property type="match status" value="1"/>
</dbReference>
<dbReference type="InterPro" id="IPR001952">
    <property type="entry name" value="Alkaline_phosphatase"/>
</dbReference>
<keyword evidence="4" id="KW-0378">Hydrolase</keyword>
<dbReference type="OrthoDB" id="9794455at2"/>
<gene>
    <name evidence="12" type="ORF">HY3_07530</name>
</gene>
<feature type="compositionally biased region" description="Basic and acidic residues" evidence="10">
    <location>
        <begin position="258"/>
        <end position="268"/>
    </location>
</feature>
<evidence type="ECO:0000256" key="7">
    <source>
        <dbReference type="PIRSR" id="PIRSR601952-1"/>
    </source>
</evidence>
<evidence type="ECO:0000256" key="6">
    <source>
        <dbReference type="ARBA" id="ARBA00022842"/>
    </source>
</evidence>
<evidence type="ECO:0000256" key="9">
    <source>
        <dbReference type="RuleBase" id="RU003946"/>
    </source>
</evidence>
<feature type="active site" description="Phosphoserine intermediate" evidence="7">
    <location>
        <position position="131"/>
    </location>
</feature>
<dbReference type="CDD" id="cd16012">
    <property type="entry name" value="ALP"/>
    <property type="match status" value="1"/>
</dbReference>
<evidence type="ECO:0000313" key="12">
    <source>
        <dbReference type="EMBL" id="RAN35663.1"/>
    </source>
</evidence>
<feature type="binding site" evidence="8">
    <location>
        <position position="192"/>
    </location>
    <ligand>
        <name>Mg(2+)</name>
        <dbReference type="ChEBI" id="CHEBI:18420"/>
    </ligand>
</feature>
<feature type="signal peptide" evidence="11">
    <location>
        <begin position="1"/>
        <end position="22"/>
    </location>
</feature>
<dbReference type="GO" id="GO:0004035">
    <property type="term" value="F:alkaline phosphatase activity"/>
    <property type="evidence" value="ECO:0007669"/>
    <property type="project" value="TreeGrafter"/>
</dbReference>
<dbReference type="PRINTS" id="PR00113">
    <property type="entry name" value="ALKPHPHTASE"/>
</dbReference>
<dbReference type="Gene3D" id="3.40.720.10">
    <property type="entry name" value="Alkaline Phosphatase, subunit A"/>
    <property type="match status" value="1"/>
</dbReference>
<keyword evidence="3 8" id="KW-0479">Metal-binding</keyword>
<dbReference type="RefSeq" id="WP_034829527.1">
    <property type="nucleotide sequence ID" value="NZ_AWFA01000089.1"/>
</dbReference>
<dbReference type="STRING" id="1280941.HY2_06560"/>
<comment type="cofactor">
    <cofactor evidence="8">
        <name>Zn(2+)</name>
        <dbReference type="ChEBI" id="CHEBI:29105"/>
    </cofactor>
    <text evidence="8">Binds 2 Zn(2+) ions.</text>
</comment>
<feature type="binding site" evidence="8">
    <location>
        <position position="358"/>
    </location>
    <ligand>
        <name>Zn(2+)</name>
        <dbReference type="ChEBI" id="CHEBI:29105"/>
        <label>2</label>
    </ligand>
</feature>
<feature type="binding site" evidence="8">
    <location>
        <position position="81"/>
    </location>
    <ligand>
        <name>Mg(2+)</name>
        <dbReference type="ChEBI" id="CHEBI:18420"/>
    </ligand>
</feature>
<evidence type="ECO:0000256" key="2">
    <source>
        <dbReference type="ARBA" id="ARBA00022553"/>
    </source>
</evidence>
<dbReference type="GO" id="GO:0046872">
    <property type="term" value="F:metal ion binding"/>
    <property type="evidence" value="ECO:0007669"/>
    <property type="project" value="UniProtKB-KW"/>
</dbReference>
<feature type="binding site" evidence="8">
    <location>
        <position position="194"/>
    </location>
    <ligand>
        <name>Mg(2+)</name>
        <dbReference type="ChEBI" id="CHEBI:18420"/>
    </ligand>
</feature>
<dbReference type="InterPro" id="IPR017850">
    <property type="entry name" value="Alkaline_phosphatase_core_sf"/>
</dbReference>
<keyword evidence="13" id="KW-1185">Reference proteome</keyword>
<feature type="binding site" evidence="8">
    <location>
        <position position="349"/>
    </location>
    <ligand>
        <name>Zn(2+)</name>
        <dbReference type="ChEBI" id="CHEBI:29105"/>
        <label>1</label>
    </ligand>
</feature>
<evidence type="ECO:0000256" key="1">
    <source>
        <dbReference type="ARBA" id="ARBA00005984"/>
    </source>
</evidence>
<keyword evidence="5 8" id="KW-0862">Zinc</keyword>
<evidence type="ECO:0000256" key="10">
    <source>
        <dbReference type="SAM" id="MobiDB-lite"/>
    </source>
</evidence>
<feature type="region of interest" description="Disordered" evidence="10">
    <location>
        <begin position="249"/>
        <end position="268"/>
    </location>
</feature>
<keyword evidence="2" id="KW-0597">Phosphoprotein</keyword>
<comment type="caution">
    <text evidence="12">The sequence shown here is derived from an EMBL/GenBank/DDBJ whole genome shotgun (WGS) entry which is preliminary data.</text>
</comment>
<dbReference type="PROSITE" id="PS00123">
    <property type="entry name" value="ALKALINE_PHOSPHATASE"/>
    <property type="match status" value="1"/>
</dbReference>
<evidence type="ECO:0000313" key="13">
    <source>
        <dbReference type="Proteomes" id="UP000249123"/>
    </source>
</evidence>